<evidence type="ECO:0000313" key="2">
    <source>
        <dbReference type="Proteomes" id="UP001478862"/>
    </source>
</evidence>
<dbReference type="EMBL" id="JBEGDG010000013">
    <property type="protein sequence ID" value="MEQ6356258.1"/>
    <property type="molecule type" value="Genomic_DNA"/>
</dbReference>
<dbReference type="RefSeq" id="WP_349660737.1">
    <property type="nucleotide sequence ID" value="NZ_JBEGDG010000013.1"/>
</dbReference>
<comment type="caution">
    <text evidence="1">The sequence shown here is derived from an EMBL/GenBank/DDBJ whole genome shotgun (WGS) entry which is preliminary data.</text>
</comment>
<gene>
    <name evidence="1" type="ORF">ABNX05_16640</name>
</gene>
<organism evidence="1 2">
    <name type="scientific">Lysinibacillus zambalensis</name>
    <dbReference type="NCBI Taxonomy" id="3160866"/>
    <lineage>
        <taxon>Bacteria</taxon>
        <taxon>Bacillati</taxon>
        <taxon>Bacillota</taxon>
        <taxon>Bacilli</taxon>
        <taxon>Bacillales</taxon>
        <taxon>Bacillaceae</taxon>
        <taxon>Lysinibacillus</taxon>
    </lineage>
</organism>
<reference evidence="1 2" key="1">
    <citation type="submission" date="2024-06" db="EMBL/GenBank/DDBJ databases">
        <title>Lysinibacillus zambalefons sp. nov., a Novel Firmicute Isolated from the Poon Bato Zambales Hyperalkaline Spring.</title>
        <authorList>
            <person name="Aja J.A."/>
            <person name="Lazaro J.E.H."/>
            <person name="Llorin L.D."/>
            <person name="Lim K.R."/>
            <person name="Teodosio J."/>
            <person name="Dalisay D.S."/>
        </authorList>
    </citation>
    <scope>NUCLEOTIDE SEQUENCE [LARGE SCALE GENOMIC DNA]</scope>
    <source>
        <strain evidence="1 2">M3</strain>
    </source>
</reference>
<dbReference type="Proteomes" id="UP001478862">
    <property type="component" value="Unassembled WGS sequence"/>
</dbReference>
<sequence>MFVAKVKRQLQIFSVAKRPLQKSPTSIGDEMYANLSYFSACVQTTAEIEELSLITPRPVATTE</sequence>
<proteinExistence type="predicted"/>
<evidence type="ECO:0000313" key="1">
    <source>
        <dbReference type="EMBL" id="MEQ6356258.1"/>
    </source>
</evidence>
<keyword evidence="2" id="KW-1185">Reference proteome</keyword>
<accession>A0ABV1MUR9</accession>
<name>A0ABV1MUR9_9BACI</name>
<protein>
    <submittedName>
        <fullName evidence="1">Uncharacterized protein</fullName>
    </submittedName>
</protein>